<organism evidence="1 2">
    <name type="scientific">Paracoccus gahaiensis</name>
    <dbReference type="NCBI Taxonomy" id="1706839"/>
    <lineage>
        <taxon>Bacteria</taxon>
        <taxon>Pseudomonadati</taxon>
        <taxon>Pseudomonadota</taxon>
        <taxon>Alphaproteobacteria</taxon>
        <taxon>Rhodobacterales</taxon>
        <taxon>Paracoccaceae</taxon>
        <taxon>Paracoccus</taxon>
    </lineage>
</organism>
<dbReference type="EMBL" id="SUNI01000028">
    <property type="protein sequence ID" value="TJZ89648.1"/>
    <property type="molecule type" value="Genomic_DNA"/>
</dbReference>
<evidence type="ECO:0000313" key="1">
    <source>
        <dbReference type="EMBL" id="TJZ89648.1"/>
    </source>
</evidence>
<accession>A0A4V5MUV8</accession>
<keyword evidence="2" id="KW-1185">Reference proteome</keyword>
<evidence type="ECO:0000313" key="2">
    <source>
        <dbReference type="Proteomes" id="UP000309747"/>
    </source>
</evidence>
<protein>
    <submittedName>
        <fullName evidence="1">Uncharacterized protein</fullName>
    </submittedName>
</protein>
<dbReference type="RefSeq" id="WP_136887489.1">
    <property type="nucleotide sequence ID" value="NZ_SUNI01000028.1"/>
</dbReference>
<reference evidence="1 2" key="1">
    <citation type="submission" date="2019-04" db="EMBL/GenBank/DDBJ databases">
        <authorList>
            <person name="Li J."/>
        </authorList>
    </citation>
    <scope>NUCLEOTIDE SEQUENCE [LARGE SCALE GENOMIC DNA]</scope>
    <source>
        <strain evidence="1 2">KCTC 42687</strain>
    </source>
</reference>
<proteinExistence type="predicted"/>
<comment type="caution">
    <text evidence="1">The sequence shown here is derived from an EMBL/GenBank/DDBJ whole genome shotgun (WGS) entry which is preliminary data.</text>
</comment>
<dbReference type="AlphaFoldDB" id="A0A4V5MUV8"/>
<sequence>MIGTAADPILVIDARAVGAWLVDADSRSVLGELTLAAAAPPPADLLRMPKFQMADTDVLGIRLGAAFEDADRMIRDYMAVGKVLTADRSTQLNVVGTNLLPYASGRIYVLEDETGMIAIYDEPPAAPGRVVGL</sequence>
<dbReference type="OrthoDB" id="8453064at2"/>
<gene>
    <name evidence="1" type="ORF">FA743_18125</name>
</gene>
<dbReference type="Proteomes" id="UP000309747">
    <property type="component" value="Unassembled WGS sequence"/>
</dbReference>
<name>A0A4V5MUV8_9RHOB</name>